<keyword evidence="1" id="KW-0175">Coiled coil</keyword>
<accession>A0ABT9XEV9</accession>
<protein>
    <submittedName>
        <fullName evidence="3">Uncharacterized protein</fullName>
    </submittedName>
</protein>
<comment type="caution">
    <text evidence="3">The sequence shown here is derived from an EMBL/GenBank/DDBJ whole genome shotgun (WGS) entry which is preliminary data.</text>
</comment>
<sequence>MRKKKRAEEARQASASGLLLDQDQEKLTMQQRIDAFYRQSGGPNNPQIKKVLERHLLYGKDHGAPGRKETVMDAFTDTIMGDPLLLMLFQQWNNRRMNQASASKAGISTAEAETIRQLQRDVLQLKSEMGALRELLEQIAANVEPPRSAVAERVD</sequence>
<organism evidence="3 4">
    <name type="scientific">Alicyclobacillus cycloheptanicus</name>
    <dbReference type="NCBI Taxonomy" id="1457"/>
    <lineage>
        <taxon>Bacteria</taxon>
        <taxon>Bacillati</taxon>
        <taxon>Bacillota</taxon>
        <taxon>Bacilli</taxon>
        <taxon>Bacillales</taxon>
        <taxon>Alicyclobacillaceae</taxon>
        <taxon>Alicyclobacillus</taxon>
    </lineage>
</organism>
<feature type="coiled-coil region" evidence="1">
    <location>
        <begin position="115"/>
        <end position="142"/>
    </location>
</feature>
<dbReference type="RefSeq" id="WP_274455394.1">
    <property type="nucleotide sequence ID" value="NZ_CP067097.1"/>
</dbReference>
<evidence type="ECO:0000256" key="2">
    <source>
        <dbReference type="SAM" id="MobiDB-lite"/>
    </source>
</evidence>
<evidence type="ECO:0000313" key="3">
    <source>
        <dbReference type="EMBL" id="MDQ0188614.1"/>
    </source>
</evidence>
<evidence type="ECO:0000256" key="1">
    <source>
        <dbReference type="SAM" id="Coils"/>
    </source>
</evidence>
<feature type="region of interest" description="Disordered" evidence="2">
    <location>
        <begin position="1"/>
        <end position="22"/>
    </location>
</feature>
<gene>
    <name evidence="3" type="ORF">J2S03_000426</name>
</gene>
<evidence type="ECO:0000313" key="4">
    <source>
        <dbReference type="Proteomes" id="UP001232973"/>
    </source>
</evidence>
<keyword evidence="4" id="KW-1185">Reference proteome</keyword>
<proteinExistence type="predicted"/>
<reference evidence="3 4" key="1">
    <citation type="submission" date="2023-07" db="EMBL/GenBank/DDBJ databases">
        <title>Genomic Encyclopedia of Type Strains, Phase IV (KMG-IV): sequencing the most valuable type-strain genomes for metagenomic binning, comparative biology and taxonomic classification.</title>
        <authorList>
            <person name="Goeker M."/>
        </authorList>
    </citation>
    <scope>NUCLEOTIDE SEQUENCE [LARGE SCALE GENOMIC DNA]</scope>
    <source>
        <strain evidence="3 4">DSM 4006</strain>
    </source>
</reference>
<feature type="compositionally biased region" description="Basic and acidic residues" evidence="2">
    <location>
        <begin position="1"/>
        <end position="11"/>
    </location>
</feature>
<dbReference type="Proteomes" id="UP001232973">
    <property type="component" value="Unassembled WGS sequence"/>
</dbReference>
<name>A0ABT9XEV9_9BACL</name>
<dbReference type="EMBL" id="JAUSTP010000002">
    <property type="protein sequence ID" value="MDQ0188614.1"/>
    <property type="molecule type" value="Genomic_DNA"/>
</dbReference>